<evidence type="ECO:0000256" key="2">
    <source>
        <dbReference type="PROSITE-ProRule" id="PRU00169"/>
    </source>
</evidence>
<dbReference type="CDD" id="cd04762">
    <property type="entry name" value="HTH_MerR-trunc"/>
    <property type="match status" value="1"/>
</dbReference>
<dbReference type="InterPro" id="IPR041657">
    <property type="entry name" value="HTH_17"/>
</dbReference>
<dbReference type="InterPro" id="IPR011006">
    <property type="entry name" value="CheY-like_superfamily"/>
</dbReference>
<evidence type="ECO:0000313" key="5">
    <source>
        <dbReference type="EMBL" id="BCO28689.1"/>
    </source>
</evidence>
<feature type="modified residue" description="4-aspartylphosphate" evidence="2">
    <location>
        <position position="121"/>
    </location>
</feature>
<dbReference type="Pfam" id="PF12728">
    <property type="entry name" value="HTH_17"/>
    <property type="match status" value="1"/>
</dbReference>
<sequence length="189" mass="20773">MSDELKHKAFLTPTEVAQWMMVSPVTVRGWAQKGLLQAEVTPGGHRRFRSEEVERFARQWNPAGNKGLLRVLIVDDDRAVVGFLKELLDDGVHQTVVESASDGFEAGRKVHTFSPDIVLLDLMMPGINGVEVCRQIKQIPGLADVRVIAMSGYLNPENEAALLAAGAECCMAKPLDTSRLLQLMGLLHT</sequence>
<feature type="domain" description="HTH merR-type" evidence="4">
    <location>
        <begin position="10"/>
        <end position="58"/>
    </location>
</feature>
<dbReference type="EMBL" id="AP024238">
    <property type="protein sequence ID" value="BCO28689.1"/>
    <property type="molecule type" value="Genomic_DNA"/>
</dbReference>
<evidence type="ECO:0000259" key="4">
    <source>
        <dbReference type="PROSITE" id="PS50937"/>
    </source>
</evidence>
<accession>A0ABM7MQZ5</accession>
<dbReference type="Gene3D" id="1.10.1660.10">
    <property type="match status" value="1"/>
</dbReference>
<dbReference type="InterPro" id="IPR010093">
    <property type="entry name" value="SinI_DNA-bd"/>
</dbReference>
<dbReference type="PANTHER" id="PTHR44591:SF3">
    <property type="entry name" value="RESPONSE REGULATORY DOMAIN-CONTAINING PROTEIN"/>
    <property type="match status" value="1"/>
</dbReference>
<gene>
    <name evidence="5" type="ORF">MIZ03_3599</name>
</gene>
<dbReference type="PANTHER" id="PTHR44591">
    <property type="entry name" value="STRESS RESPONSE REGULATOR PROTEIN 1"/>
    <property type="match status" value="1"/>
</dbReference>
<dbReference type="InterPro" id="IPR009061">
    <property type="entry name" value="DNA-bd_dom_put_sf"/>
</dbReference>
<dbReference type="PROSITE" id="PS50937">
    <property type="entry name" value="HTH_MERR_2"/>
    <property type="match status" value="1"/>
</dbReference>
<dbReference type="CDD" id="cd00156">
    <property type="entry name" value="REC"/>
    <property type="match status" value="1"/>
</dbReference>
<keyword evidence="6" id="KW-1185">Reference proteome</keyword>
<dbReference type="RefSeq" id="WP_223904617.1">
    <property type="nucleotide sequence ID" value="NZ_AP024238.1"/>
</dbReference>
<dbReference type="Proteomes" id="UP000824366">
    <property type="component" value="Chromosome"/>
</dbReference>
<organism evidence="5 6">
    <name type="scientific">Rhodoferax lithotrophicus</name>
    <dbReference type="NCBI Taxonomy" id="2798804"/>
    <lineage>
        <taxon>Bacteria</taxon>
        <taxon>Pseudomonadati</taxon>
        <taxon>Pseudomonadota</taxon>
        <taxon>Betaproteobacteria</taxon>
        <taxon>Burkholderiales</taxon>
        <taxon>Comamonadaceae</taxon>
        <taxon>Rhodoferax</taxon>
    </lineage>
</organism>
<feature type="domain" description="Response regulatory" evidence="3">
    <location>
        <begin position="70"/>
        <end position="188"/>
    </location>
</feature>
<dbReference type="SUPFAM" id="SSF46955">
    <property type="entry name" value="Putative DNA-binding domain"/>
    <property type="match status" value="1"/>
</dbReference>
<evidence type="ECO:0000313" key="6">
    <source>
        <dbReference type="Proteomes" id="UP000824366"/>
    </source>
</evidence>
<keyword evidence="1 2" id="KW-0597">Phosphoprotein</keyword>
<name>A0ABM7MQZ5_9BURK</name>
<dbReference type="PROSITE" id="PS50110">
    <property type="entry name" value="RESPONSE_REGULATORY"/>
    <property type="match status" value="1"/>
</dbReference>
<dbReference type="InterPro" id="IPR001789">
    <property type="entry name" value="Sig_transdc_resp-reg_receiver"/>
</dbReference>
<dbReference type="SUPFAM" id="SSF52172">
    <property type="entry name" value="CheY-like"/>
    <property type="match status" value="1"/>
</dbReference>
<dbReference type="Gene3D" id="3.40.50.2300">
    <property type="match status" value="1"/>
</dbReference>
<dbReference type="NCBIfam" id="TIGR01764">
    <property type="entry name" value="excise"/>
    <property type="match status" value="1"/>
</dbReference>
<dbReference type="InterPro" id="IPR000551">
    <property type="entry name" value="MerR-type_HTH_dom"/>
</dbReference>
<evidence type="ECO:0000256" key="1">
    <source>
        <dbReference type="ARBA" id="ARBA00022553"/>
    </source>
</evidence>
<reference evidence="5 6" key="1">
    <citation type="journal article" date="2021" name="Microbiol. Spectr.">
        <title>A Single Bacterium Capable of Oxidation and Reduction of Iron at Circumneutral pH.</title>
        <authorList>
            <person name="Kato S."/>
            <person name="Ohkuma M."/>
        </authorList>
    </citation>
    <scope>NUCLEOTIDE SEQUENCE [LARGE SCALE GENOMIC DNA]</scope>
    <source>
        <strain evidence="5 6">MIZ03</strain>
    </source>
</reference>
<proteinExistence type="predicted"/>
<dbReference type="SMART" id="SM00448">
    <property type="entry name" value="REC"/>
    <property type="match status" value="1"/>
</dbReference>
<dbReference type="InterPro" id="IPR050595">
    <property type="entry name" value="Bact_response_regulator"/>
</dbReference>
<protein>
    <submittedName>
        <fullName evidence="5">Chemotaxis response regulator protein-glutamate methylesterase</fullName>
    </submittedName>
</protein>
<evidence type="ECO:0000259" key="3">
    <source>
        <dbReference type="PROSITE" id="PS50110"/>
    </source>
</evidence>
<dbReference type="Pfam" id="PF00072">
    <property type="entry name" value="Response_reg"/>
    <property type="match status" value="1"/>
</dbReference>